<evidence type="ECO:0000313" key="1">
    <source>
        <dbReference type="EMBL" id="EDR98511.1"/>
    </source>
</evidence>
<sequence>MISILKSLSLIYSFITVACAINDNFMIPLEKKIVKAYDNRKDDVSGKEFREKSM</sequence>
<protein>
    <recommendedName>
        <fullName evidence="3">Lipoprotein</fullName>
    </recommendedName>
</protein>
<evidence type="ECO:0000313" key="2">
    <source>
        <dbReference type="Proteomes" id="UP000004935"/>
    </source>
</evidence>
<keyword evidence="2" id="KW-1185">Reference proteome</keyword>
<dbReference type="EMBL" id="ABAX03000010">
    <property type="protein sequence ID" value="EDR98511.1"/>
    <property type="molecule type" value="Genomic_DNA"/>
</dbReference>
<organism evidence="1 2">
    <name type="scientific">Anaerostipes caccae (strain DSM 14662 / CCUG 47493 / JCM 13470 / NCIMB 13811 / L1-92)</name>
    <dbReference type="NCBI Taxonomy" id="411490"/>
    <lineage>
        <taxon>Bacteria</taxon>
        <taxon>Bacillati</taxon>
        <taxon>Bacillota</taxon>
        <taxon>Clostridia</taxon>
        <taxon>Lachnospirales</taxon>
        <taxon>Lachnospiraceae</taxon>
        <taxon>Anaerostipes</taxon>
    </lineage>
</organism>
<accession>B0MBS7</accession>
<evidence type="ECO:0008006" key="3">
    <source>
        <dbReference type="Google" id="ProtNLM"/>
    </source>
</evidence>
<reference evidence="1" key="1">
    <citation type="submission" date="2007-11" db="EMBL/GenBank/DDBJ databases">
        <authorList>
            <person name="Fulton L."/>
            <person name="Clifton S."/>
            <person name="Fulton B."/>
            <person name="Xu J."/>
            <person name="Minx P."/>
            <person name="Pepin K.H."/>
            <person name="Johnson M."/>
            <person name="Thiruvilangam P."/>
            <person name="Bhonagiri V."/>
            <person name="Nash W.E."/>
            <person name="Mardis E.R."/>
            <person name="Wilson R.K."/>
        </authorList>
    </citation>
    <scope>NUCLEOTIDE SEQUENCE [LARGE SCALE GENOMIC DNA]</scope>
    <source>
        <strain evidence="1">DSM 14662</strain>
    </source>
</reference>
<gene>
    <name evidence="1" type="ORF">ANACAC_01098</name>
</gene>
<comment type="caution">
    <text evidence="1">The sequence shown here is derived from an EMBL/GenBank/DDBJ whole genome shotgun (WGS) entry which is preliminary data.</text>
</comment>
<proteinExistence type="predicted"/>
<dbReference type="Proteomes" id="UP000004935">
    <property type="component" value="Unassembled WGS sequence"/>
</dbReference>
<name>B0MBS7_ANACD</name>
<reference evidence="1" key="2">
    <citation type="submission" date="2013-11" db="EMBL/GenBank/DDBJ databases">
        <title>Draft genome sequence of Anaerostipes caccae (DSM 14662).</title>
        <authorList>
            <person name="Sudarsanam P."/>
            <person name="Ley R."/>
            <person name="Guruge J."/>
            <person name="Turnbaugh P.J."/>
            <person name="Mahowald M."/>
            <person name="Liep D."/>
            <person name="Gordon J."/>
        </authorList>
    </citation>
    <scope>NUCLEOTIDE SEQUENCE</scope>
    <source>
        <strain evidence="1">DSM 14662</strain>
    </source>
</reference>
<dbReference type="HOGENOM" id="CLU_3039785_0_0_9"/>
<dbReference type="STRING" id="411490.ANACAC_01098"/>
<dbReference type="PROSITE" id="PS51257">
    <property type="entry name" value="PROKAR_LIPOPROTEIN"/>
    <property type="match status" value="1"/>
</dbReference>
<dbReference type="AlphaFoldDB" id="B0MBS7"/>